<dbReference type="GO" id="GO:0017000">
    <property type="term" value="P:antibiotic biosynthetic process"/>
    <property type="evidence" value="ECO:0007669"/>
    <property type="project" value="InterPro"/>
</dbReference>
<proteinExistence type="inferred from homology"/>
<keyword evidence="2" id="KW-0378">Hydrolase</keyword>
<dbReference type="PIRSF" id="PIRSF001227">
    <property type="entry name" value="Pen_acylase"/>
    <property type="match status" value="1"/>
</dbReference>
<gene>
    <name evidence="4" type="ORF">METZ01_LOCUS76603</name>
</gene>
<sequence length="801" mass="90831">MKRNIFSVIGLLFFLFLLIMIHLHHPLPVYDGAKILPGLKDPVDVYTDPYGVPHIIAQNEKDLFYSAGYIAARDRLFQMSMVAFAVRGELALALGNEFIGSDIYLRTWGIHSTGKKLVKAMSKDTYKIVNDFCEGINSRINEIISDPPIEFKILGIEPPEWDPIVLAGYSRMMARELSSSWKPEIVYGAIMEYFGKDKLAEVYPSYNSDKPTIAQTNIPAVKQLLNQILAQEISLNNILGHGSSSIGSNSWVVSGSKTVSGKPLIANDPHLEFTQPCRWYEMHLKGGRFNVSGVCLAGIPVPIIGQNEHCAWGFTNSMVDDMDFFIETVNPEDPTQYLYEGTWQNMKLIEETIPLRDNKDTTIVIRLTHHGPVISDIHPILKESDQVVSMAWTGNWITNEIDAFIGLCTMQNWNDFTEATKKYGVPGQNMVYADVYGNIGWRPAVYIPIRKEGSSLIPRPGNKAEYDWQGRVPFDHMPFIINPEQGYIATANNKTIDDSFPYYISGLWADPSRAERIIERINQTDRVNINDMKSIQLDYTSRFASEIIPHFLSSRLGNETGRLKTAYDIITEWDFVENPESQGALIFHAVLRQLVLNIYGDEMALLGDNYLEAFTEMKYLHSRSLRNLLVNGTSSWIDDIRTKNKVEKLEEILRRSFSAGINEIIEHVGSNTTNWQWGRAHSLIHEHELGKIPILNWILDLNVGPYASGGSDKSPNAGGYSFNDPYEQTAGASMRRIVDLSNLNETQFILPTGQSGLSHSHHYRDQADLYHSGDYRTTWFDETFIRNNEQLFRHLVLTPEK</sequence>
<name>A0A381U6J6_9ZZZZ</name>
<organism evidence="4">
    <name type="scientific">marine metagenome</name>
    <dbReference type="NCBI Taxonomy" id="408172"/>
    <lineage>
        <taxon>unclassified sequences</taxon>
        <taxon>metagenomes</taxon>
        <taxon>ecological metagenomes</taxon>
    </lineage>
</organism>
<evidence type="ECO:0000256" key="1">
    <source>
        <dbReference type="ARBA" id="ARBA00006586"/>
    </source>
</evidence>
<dbReference type="InterPro" id="IPR043147">
    <property type="entry name" value="Penicillin_amidase_A-knob"/>
</dbReference>
<dbReference type="Gene3D" id="1.10.1400.10">
    <property type="match status" value="1"/>
</dbReference>
<evidence type="ECO:0000256" key="2">
    <source>
        <dbReference type="ARBA" id="ARBA00022801"/>
    </source>
</evidence>
<dbReference type="Gene3D" id="2.30.120.10">
    <property type="match status" value="1"/>
</dbReference>
<evidence type="ECO:0000313" key="4">
    <source>
        <dbReference type="EMBL" id="SVA23749.1"/>
    </source>
</evidence>
<accession>A0A381U6J6</accession>
<dbReference type="CDD" id="cd03747">
    <property type="entry name" value="Ntn_PGA_like"/>
    <property type="match status" value="1"/>
</dbReference>
<reference evidence="4" key="1">
    <citation type="submission" date="2018-05" db="EMBL/GenBank/DDBJ databases">
        <authorList>
            <person name="Lanie J.A."/>
            <person name="Ng W.-L."/>
            <person name="Kazmierczak K.M."/>
            <person name="Andrzejewski T.M."/>
            <person name="Davidsen T.M."/>
            <person name="Wayne K.J."/>
            <person name="Tettelin H."/>
            <person name="Glass J.I."/>
            <person name="Rusch D."/>
            <person name="Podicherti R."/>
            <person name="Tsui H.-C.T."/>
            <person name="Winkler M.E."/>
        </authorList>
    </citation>
    <scope>NUCLEOTIDE SEQUENCE</scope>
</reference>
<dbReference type="GO" id="GO:0016811">
    <property type="term" value="F:hydrolase activity, acting on carbon-nitrogen (but not peptide) bonds, in linear amides"/>
    <property type="evidence" value="ECO:0007669"/>
    <property type="project" value="InterPro"/>
</dbReference>
<dbReference type="Gene3D" id="1.10.439.10">
    <property type="entry name" value="Penicillin Amidohydrolase, domain 1"/>
    <property type="match status" value="1"/>
</dbReference>
<dbReference type="InterPro" id="IPR002692">
    <property type="entry name" value="S45"/>
</dbReference>
<keyword evidence="3" id="KW-0865">Zymogen</keyword>
<dbReference type="InterPro" id="IPR029055">
    <property type="entry name" value="Ntn_hydrolases_N"/>
</dbReference>
<comment type="similarity">
    <text evidence="1">Belongs to the peptidase S45 family.</text>
</comment>
<dbReference type="Gene3D" id="3.60.20.10">
    <property type="entry name" value="Glutamine Phosphoribosylpyrophosphate, subunit 1, domain 1"/>
    <property type="match status" value="1"/>
</dbReference>
<dbReference type="InterPro" id="IPR023343">
    <property type="entry name" value="Penicillin_amidase_dom1"/>
</dbReference>
<dbReference type="PANTHER" id="PTHR34218:SF4">
    <property type="entry name" value="ACYL-HOMOSERINE LACTONE ACYLASE QUIP"/>
    <property type="match status" value="1"/>
</dbReference>
<dbReference type="InterPro" id="IPR014395">
    <property type="entry name" value="Pen/GL7ACA/AHL_acylase"/>
</dbReference>
<dbReference type="InterPro" id="IPR043146">
    <property type="entry name" value="Penicillin_amidase_N_B-knob"/>
</dbReference>
<dbReference type="Pfam" id="PF01804">
    <property type="entry name" value="Penicil_amidase"/>
    <property type="match status" value="1"/>
</dbReference>
<evidence type="ECO:0000256" key="3">
    <source>
        <dbReference type="ARBA" id="ARBA00023145"/>
    </source>
</evidence>
<dbReference type="SUPFAM" id="SSF56235">
    <property type="entry name" value="N-terminal nucleophile aminohydrolases (Ntn hydrolases)"/>
    <property type="match status" value="1"/>
</dbReference>
<dbReference type="EMBL" id="UINC01005819">
    <property type="protein sequence ID" value="SVA23749.1"/>
    <property type="molecule type" value="Genomic_DNA"/>
</dbReference>
<dbReference type="PANTHER" id="PTHR34218">
    <property type="entry name" value="PEPTIDASE S45 PENICILLIN AMIDASE"/>
    <property type="match status" value="1"/>
</dbReference>
<dbReference type="AlphaFoldDB" id="A0A381U6J6"/>
<protein>
    <recommendedName>
        <fullName evidence="5">Penicillin acylase family protein</fullName>
    </recommendedName>
</protein>
<evidence type="ECO:0008006" key="5">
    <source>
        <dbReference type="Google" id="ProtNLM"/>
    </source>
</evidence>